<feature type="compositionally biased region" description="Basic and acidic residues" evidence="1">
    <location>
        <begin position="39"/>
        <end position="49"/>
    </location>
</feature>
<evidence type="ECO:0000256" key="2">
    <source>
        <dbReference type="SAM" id="SignalP"/>
    </source>
</evidence>
<feature type="region of interest" description="Disordered" evidence="1">
    <location>
        <begin position="25"/>
        <end position="64"/>
    </location>
</feature>
<reference evidence="5 6" key="1">
    <citation type="submission" date="2016-10" db="EMBL/GenBank/DDBJ databases">
        <authorList>
            <person name="de Groot N.N."/>
        </authorList>
    </citation>
    <scope>NUCLEOTIDE SEQUENCE [LARGE SCALE GENOMIC DNA]</scope>
    <source>
        <strain evidence="6">P4B,CCM 7963,CECT 7998,DSM 25260,IBRC-M 10614,KCTC 13821</strain>
    </source>
</reference>
<organism evidence="5 6">
    <name type="scientific">Alteribacillus bidgolensis</name>
    <dbReference type="NCBI Taxonomy" id="930129"/>
    <lineage>
        <taxon>Bacteria</taxon>
        <taxon>Bacillati</taxon>
        <taxon>Bacillota</taxon>
        <taxon>Bacilli</taxon>
        <taxon>Bacillales</taxon>
        <taxon>Bacillaceae</taxon>
        <taxon>Alteribacillus</taxon>
    </lineage>
</organism>
<dbReference type="EMBL" id="FNDU01000007">
    <property type="protein sequence ID" value="SDI41026.1"/>
    <property type="molecule type" value="Genomic_DNA"/>
</dbReference>
<dbReference type="Gene3D" id="3.50.90.10">
    <property type="entry name" value="YerB-like"/>
    <property type="match status" value="1"/>
</dbReference>
<dbReference type="Proteomes" id="UP000199017">
    <property type="component" value="Unassembled WGS sequence"/>
</dbReference>
<feature type="domain" description="DUF3048" evidence="4">
    <location>
        <begin position="241"/>
        <end position="347"/>
    </location>
</feature>
<dbReference type="SUPFAM" id="SSF159774">
    <property type="entry name" value="YerB-like"/>
    <property type="match status" value="1"/>
</dbReference>
<evidence type="ECO:0000256" key="1">
    <source>
        <dbReference type="SAM" id="MobiDB-lite"/>
    </source>
</evidence>
<dbReference type="RefSeq" id="WP_091585624.1">
    <property type="nucleotide sequence ID" value="NZ_FNDU01000007.1"/>
</dbReference>
<feature type="chain" id="PRO_5039427342" description="DUF3048 domain-containing protein" evidence="2">
    <location>
        <begin position="22"/>
        <end position="365"/>
    </location>
</feature>
<dbReference type="OrthoDB" id="9779102at2"/>
<feature type="domain" description="DUF3048" evidence="3">
    <location>
        <begin position="72"/>
        <end position="212"/>
    </location>
</feature>
<evidence type="ECO:0000313" key="6">
    <source>
        <dbReference type="Proteomes" id="UP000199017"/>
    </source>
</evidence>
<name>A0A1G8KC12_9BACI</name>
<dbReference type="InterPro" id="IPR023158">
    <property type="entry name" value="YerB-like_sf"/>
</dbReference>
<feature type="compositionally biased region" description="Acidic residues" evidence="1">
    <location>
        <begin position="50"/>
        <end position="64"/>
    </location>
</feature>
<dbReference type="AlphaFoldDB" id="A0A1G8KC12"/>
<accession>A0A1G8KC12</accession>
<keyword evidence="6" id="KW-1185">Reference proteome</keyword>
<dbReference type="PROSITE" id="PS51257">
    <property type="entry name" value="PROKAR_LIPOPROTEIN"/>
    <property type="match status" value="1"/>
</dbReference>
<dbReference type="STRING" id="930129.SAMN05216352_107160"/>
<evidence type="ECO:0000259" key="4">
    <source>
        <dbReference type="Pfam" id="PF17479"/>
    </source>
</evidence>
<evidence type="ECO:0008006" key="7">
    <source>
        <dbReference type="Google" id="ProtNLM"/>
    </source>
</evidence>
<dbReference type="InterPro" id="IPR035328">
    <property type="entry name" value="DUF3048_C"/>
</dbReference>
<dbReference type="Pfam" id="PF17479">
    <property type="entry name" value="DUF3048_C"/>
    <property type="match status" value="1"/>
</dbReference>
<dbReference type="Pfam" id="PF11258">
    <property type="entry name" value="DUF3048"/>
    <property type="match status" value="1"/>
</dbReference>
<evidence type="ECO:0000313" key="5">
    <source>
        <dbReference type="EMBL" id="SDI41026.1"/>
    </source>
</evidence>
<feature type="signal peptide" evidence="2">
    <location>
        <begin position="1"/>
        <end position="21"/>
    </location>
</feature>
<gene>
    <name evidence="5" type="ORF">SAMN05216352_107160</name>
</gene>
<proteinExistence type="predicted"/>
<dbReference type="InterPro" id="IPR021416">
    <property type="entry name" value="DUF3048_N"/>
</dbReference>
<keyword evidence="2" id="KW-0732">Signal</keyword>
<sequence>MNKWILTSCSLCFLLLSACFGGDEEVKTQPGEQSQVEETDAKQEERENIIQEESEASNEDDDEQVYEEMHPLTGEMTEEISPYRPIAVMVNNHPAARPQSSLSKADIVYEVLTEGDVTRFLAIYQSEQPEKIGPVRSARGYFIDLAQGYDSFFVTHGWSPEAEQILQNGTAPFLNGLFHDGTLFQRSSDRQPPHNSYITFDNILKGLGNKGYELEKEVEPNTFEEEAISSFEGQEAKEVEVWYRDKYSVQFEYNEGEETYERSSDHEPTLDEKKNLRVSPENVLLIEAPHQVVDDKGRRQINFDAGGEGLLLQKGELLQVKWKNKDGRILPEKEGEDIAFVPGQTWINVVPTASALDDIVNELQD</sequence>
<protein>
    <recommendedName>
        <fullName evidence="7">DUF3048 domain-containing protein</fullName>
    </recommendedName>
</protein>
<evidence type="ECO:0000259" key="3">
    <source>
        <dbReference type="Pfam" id="PF11258"/>
    </source>
</evidence>